<protein>
    <submittedName>
        <fullName evidence="3">Protein kinase domain-containing protein</fullName>
    </submittedName>
</protein>
<sequence>MMGFRFQRQNNNSNQQEPTEEEQIANLLNDLDNYRSNNNYTTKLDRVLKGCVQINQKDRPSMGAIFNFLENKCDYFSYEAKHERVNGKKFGVHNDIKSDNFVTLKEQDELEPLTLCKLIDFNLSKTIGQENVTNDMEVNILFIYVYSPR</sequence>
<name>A0A915LVV6_MELJA</name>
<reference evidence="3" key="1">
    <citation type="submission" date="2022-11" db="UniProtKB">
        <authorList>
            <consortium name="WormBaseParasite"/>
        </authorList>
    </citation>
    <scope>IDENTIFICATION</scope>
</reference>
<keyword evidence="2" id="KW-1185">Reference proteome</keyword>
<dbReference type="Proteomes" id="UP000887561">
    <property type="component" value="Unplaced"/>
</dbReference>
<evidence type="ECO:0000256" key="1">
    <source>
        <dbReference type="SAM" id="MobiDB-lite"/>
    </source>
</evidence>
<accession>A0A915LVV6</accession>
<evidence type="ECO:0000313" key="3">
    <source>
        <dbReference type="WBParaSite" id="scaffold20886_cov154.g19578"/>
    </source>
</evidence>
<organism evidence="2 3">
    <name type="scientific">Meloidogyne javanica</name>
    <name type="common">Root-knot nematode worm</name>
    <dbReference type="NCBI Taxonomy" id="6303"/>
    <lineage>
        <taxon>Eukaryota</taxon>
        <taxon>Metazoa</taxon>
        <taxon>Ecdysozoa</taxon>
        <taxon>Nematoda</taxon>
        <taxon>Chromadorea</taxon>
        <taxon>Rhabditida</taxon>
        <taxon>Tylenchina</taxon>
        <taxon>Tylenchomorpha</taxon>
        <taxon>Tylenchoidea</taxon>
        <taxon>Meloidogynidae</taxon>
        <taxon>Meloidogyninae</taxon>
        <taxon>Meloidogyne</taxon>
        <taxon>Meloidogyne incognita group</taxon>
    </lineage>
</organism>
<evidence type="ECO:0000313" key="2">
    <source>
        <dbReference type="Proteomes" id="UP000887561"/>
    </source>
</evidence>
<proteinExistence type="predicted"/>
<feature type="compositionally biased region" description="Low complexity" evidence="1">
    <location>
        <begin position="1"/>
        <end position="16"/>
    </location>
</feature>
<dbReference type="WBParaSite" id="scaffold20886_cov154.g19578">
    <property type="protein sequence ID" value="scaffold20886_cov154.g19578"/>
    <property type="gene ID" value="scaffold20886_cov154.g19578"/>
</dbReference>
<dbReference type="AlphaFoldDB" id="A0A915LVV6"/>
<feature type="region of interest" description="Disordered" evidence="1">
    <location>
        <begin position="1"/>
        <end position="20"/>
    </location>
</feature>